<gene>
    <name evidence="2" type="ORF">BUALT_Bualt17G0079400</name>
</gene>
<evidence type="ECO:0000313" key="3">
    <source>
        <dbReference type="Proteomes" id="UP000826271"/>
    </source>
</evidence>
<dbReference type="PANTHER" id="PTHR46872">
    <property type="entry name" value="DNA BINDING PROTEIN"/>
    <property type="match status" value="1"/>
</dbReference>
<accession>A0AAV6W6Z0</accession>
<evidence type="ECO:0000313" key="2">
    <source>
        <dbReference type="EMBL" id="KAG8366434.1"/>
    </source>
</evidence>
<reference evidence="2" key="1">
    <citation type="submission" date="2019-10" db="EMBL/GenBank/DDBJ databases">
        <authorList>
            <person name="Zhang R."/>
            <person name="Pan Y."/>
            <person name="Wang J."/>
            <person name="Ma R."/>
            <person name="Yu S."/>
        </authorList>
    </citation>
    <scope>NUCLEOTIDE SEQUENCE</scope>
    <source>
        <strain evidence="2">LA-IB0</strain>
        <tissue evidence="2">Leaf</tissue>
    </source>
</reference>
<dbReference type="PANTHER" id="PTHR46872:SF5">
    <property type="entry name" value="MYB-LIKE DOMAIN-CONTAINING PROTEIN"/>
    <property type="match status" value="1"/>
</dbReference>
<dbReference type="InterPro" id="IPR009057">
    <property type="entry name" value="Homeodomain-like_sf"/>
</dbReference>
<proteinExistence type="predicted"/>
<dbReference type="EMBL" id="WHWC01000017">
    <property type="protein sequence ID" value="KAG8366434.1"/>
    <property type="molecule type" value="Genomic_DNA"/>
</dbReference>
<name>A0AAV6W6Z0_9LAMI</name>
<dbReference type="CDD" id="cd00167">
    <property type="entry name" value="SANT"/>
    <property type="match status" value="1"/>
</dbReference>
<dbReference type="InterPro" id="IPR001005">
    <property type="entry name" value="SANT/Myb"/>
</dbReference>
<evidence type="ECO:0008006" key="4">
    <source>
        <dbReference type="Google" id="ProtNLM"/>
    </source>
</evidence>
<dbReference type="AlphaFoldDB" id="A0AAV6W6Z0"/>
<comment type="caution">
    <text evidence="2">The sequence shown here is derived from an EMBL/GenBank/DDBJ whole genome shotgun (WGS) entry which is preliminary data.</text>
</comment>
<organism evidence="2 3">
    <name type="scientific">Buddleja alternifolia</name>
    <dbReference type="NCBI Taxonomy" id="168488"/>
    <lineage>
        <taxon>Eukaryota</taxon>
        <taxon>Viridiplantae</taxon>
        <taxon>Streptophyta</taxon>
        <taxon>Embryophyta</taxon>
        <taxon>Tracheophyta</taxon>
        <taxon>Spermatophyta</taxon>
        <taxon>Magnoliopsida</taxon>
        <taxon>eudicotyledons</taxon>
        <taxon>Gunneridae</taxon>
        <taxon>Pentapetalae</taxon>
        <taxon>asterids</taxon>
        <taxon>lamiids</taxon>
        <taxon>Lamiales</taxon>
        <taxon>Scrophulariaceae</taxon>
        <taxon>Buddlejeae</taxon>
        <taxon>Buddleja</taxon>
    </lineage>
</organism>
<sequence length="394" mass="44424">MGAKRPLEVEDFPELSFKQSKQLDYNNNLMLNTDDFPSHSTTLRVDSPVEVKSNFCKSDFDGGPENGDRDYASIADQEVEASAPFSLITSCNSQEDDENQDPSFLSYFPRYFDFSIPYRPPEQFEDPYVILLNSSPRKEVPIGLDYQAKIPQWDVNDNKREQQLTGICVITTPDLTNSDIDGVKVGSGRTDCSCPDVGSTRCVQQHIREAREKLRETIGDEIFTELGFYNMGEEVVASKWTIDEEQIFHRVVFSNPISHGRDFWRHLSAVFPTRTKKELVSYYFNVFMLRRRATQNRSYLLEIDSDDDEERAHEDGQRGIHLDLCVVGGEEEDSIAQSFGDQGSDVGLMDGSGSEYEDNNCGISNNNHGVSDGDDNKQSDAVEMDGGRGQMSGQ</sequence>
<dbReference type="Proteomes" id="UP000826271">
    <property type="component" value="Unassembled WGS sequence"/>
</dbReference>
<dbReference type="SUPFAM" id="SSF46689">
    <property type="entry name" value="Homeodomain-like"/>
    <property type="match status" value="1"/>
</dbReference>
<protein>
    <recommendedName>
        <fullName evidence="4">Myb-like domain-containing protein</fullName>
    </recommendedName>
</protein>
<evidence type="ECO:0000256" key="1">
    <source>
        <dbReference type="SAM" id="MobiDB-lite"/>
    </source>
</evidence>
<keyword evidence="3" id="KW-1185">Reference proteome</keyword>
<feature type="region of interest" description="Disordered" evidence="1">
    <location>
        <begin position="335"/>
        <end position="394"/>
    </location>
</feature>